<dbReference type="Pfam" id="PF01797">
    <property type="entry name" value="Y1_Tnp"/>
    <property type="match status" value="1"/>
</dbReference>
<evidence type="ECO:0000313" key="2">
    <source>
        <dbReference type="EMBL" id="BCX49815.1"/>
    </source>
</evidence>
<protein>
    <recommendedName>
        <fullName evidence="1">Transposase IS200-like domain-containing protein</fullName>
    </recommendedName>
</protein>
<dbReference type="InterPro" id="IPR036515">
    <property type="entry name" value="Transposase_17_sf"/>
</dbReference>
<dbReference type="InterPro" id="IPR052715">
    <property type="entry name" value="RAYT_transposase"/>
</dbReference>
<dbReference type="RefSeq" id="WP_338686595.1">
    <property type="nucleotide sequence ID" value="NZ_AP024702.1"/>
</dbReference>
<organism evidence="2 3">
    <name type="scientific">Haloferula helveola</name>
    <dbReference type="NCBI Taxonomy" id="490095"/>
    <lineage>
        <taxon>Bacteria</taxon>
        <taxon>Pseudomonadati</taxon>
        <taxon>Verrucomicrobiota</taxon>
        <taxon>Verrucomicrobiia</taxon>
        <taxon>Verrucomicrobiales</taxon>
        <taxon>Verrucomicrobiaceae</taxon>
        <taxon>Haloferula</taxon>
    </lineage>
</organism>
<keyword evidence="3" id="KW-1185">Reference proteome</keyword>
<dbReference type="EMBL" id="AP024702">
    <property type="protein sequence ID" value="BCX49815.1"/>
    <property type="molecule type" value="Genomic_DNA"/>
</dbReference>
<proteinExistence type="predicted"/>
<dbReference type="PANTHER" id="PTHR36966">
    <property type="entry name" value="REP-ASSOCIATED TYROSINE TRANSPOSASE"/>
    <property type="match status" value="1"/>
</dbReference>
<dbReference type="SUPFAM" id="SSF143422">
    <property type="entry name" value="Transposase IS200-like"/>
    <property type="match status" value="1"/>
</dbReference>
<dbReference type="Gene3D" id="3.30.70.1290">
    <property type="entry name" value="Transposase IS200-like"/>
    <property type="match status" value="1"/>
</dbReference>
<feature type="domain" description="Transposase IS200-like" evidence="1">
    <location>
        <begin position="28"/>
        <end position="191"/>
    </location>
</feature>
<dbReference type="PANTHER" id="PTHR36966:SF1">
    <property type="entry name" value="REP-ASSOCIATED TYROSINE TRANSPOSASE"/>
    <property type="match status" value="1"/>
</dbReference>
<reference evidence="2 3" key="1">
    <citation type="submission" date="2021-06" db="EMBL/GenBank/DDBJ databases">
        <title>Complete genome of Haloferula helveola possessing various polysaccharide degrading enzymes.</title>
        <authorList>
            <person name="Takami H."/>
            <person name="Huang C."/>
            <person name="Hamasaki K."/>
        </authorList>
    </citation>
    <scope>NUCLEOTIDE SEQUENCE [LARGE SCALE GENOMIC DNA]</scope>
    <source>
        <strain evidence="2 3">CN-1</strain>
    </source>
</reference>
<name>A0ABM7RHV0_9BACT</name>
<sequence length="220" mass="26139">MSTWPAIRFLHAGADIRHTLNRLPHWQQEGACYFLTFRLADSLPSTLLNQWRDERTRWMAFHPQPWDEKTELTYHRRFSTRIDHWLDAAHGECRLRHPEVSRMVAKALRHYDRGRYLLHSSVIMPNHVHLLVSLAPDRTLEHIVTSWKSFTAVQANRIQGRSGPFWQRDYFDRLIRHHRHFGNVVRYIRKNSVSDSRSHLYEAEWVKEGLPPGARSPKAP</sequence>
<evidence type="ECO:0000313" key="3">
    <source>
        <dbReference type="Proteomes" id="UP001374893"/>
    </source>
</evidence>
<dbReference type="Proteomes" id="UP001374893">
    <property type="component" value="Chromosome"/>
</dbReference>
<evidence type="ECO:0000259" key="1">
    <source>
        <dbReference type="SMART" id="SM01321"/>
    </source>
</evidence>
<gene>
    <name evidence="2" type="ORF">HAHE_37230</name>
</gene>
<dbReference type="InterPro" id="IPR002686">
    <property type="entry name" value="Transposase_17"/>
</dbReference>
<dbReference type="SMART" id="SM01321">
    <property type="entry name" value="Y1_Tnp"/>
    <property type="match status" value="1"/>
</dbReference>
<accession>A0ABM7RHV0</accession>